<feature type="region of interest" description="Disordered" evidence="1">
    <location>
        <begin position="1"/>
        <end position="36"/>
    </location>
</feature>
<organism evidence="2 3">
    <name type="scientific">Neisseria gonorrhoeae 3502</name>
    <dbReference type="NCBI Taxonomy" id="1193404"/>
    <lineage>
        <taxon>Bacteria</taxon>
        <taxon>Pseudomonadati</taxon>
        <taxon>Pseudomonadota</taxon>
        <taxon>Betaproteobacteria</taxon>
        <taxon>Neisseriales</taxon>
        <taxon>Neisseriaceae</taxon>
        <taxon>Neisseria</taxon>
    </lineage>
</organism>
<comment type="caution">
    <text evidence="2">The sequence shown here is derived from an EMBL/GenBank/DDBJ whole genome shotgun (WGS) entry which is preliminary data.</text>
</comment>
<dbReference type="AlphaFoldDB" id="A0AA44U9G4"/>
<gene>
    <name evidence="2" type="ORF">N776_02010</name>
</gene>
<reference evidence="2 3" key="1">
    <citation type="submission" date="2013-08" db="EMBL/GenBank/DDBJ databases">
        <authorList>
            <person name="Trees D."/>
        </authorList>
    </citation>
    <scope>NUCLEOTIDE SEQUENCE [LARGE SCALE GENOMIC DNA]</scope>
    <source>
        <strain evidence="2 3">3502</strain>
    </source>
</reference>
<evidence type="ECO:0000313" key="2">
    <source>
        <dbReference type="EMBL" id="PHJ35896.1"/>
    </source>
</evidence>
<sequence length="36" mass="4067">MINPYKFPGKIDREHEKADNPPIFKHPSDGICSNAV</sequence>
<evidence type="ECO:0000256" key="1">
    <source>
        <dbReference type="SAM" id="MobiDB-lite"/>
    </source>
</evidence>
<dbReference type="EMBL" id="AVBE01000002">
    <property type="protein sequence ID" value="PHJ35896.1"/>
    <property type="molecule type" value="Genomic_DNA"/>
</dbReference>
<accession>A0AA44U9G4</accession>
<name>A0AA44U9G4_NEIGO</name>
<evidence type="ECO:0000313" key="3">
    <source>
        <dbReference type="Proteomes" id="UP000223296"/>
    </source>
</evidence>
<feature type="compositionally biased region" description="Basic and acidic residues" evidence="1">
    <location>
        <begin position="9"/>
        <end position="19"/>
    </location>
</feature>
<proteinExistence type="predicted"/>
<protein>
    <submittedName>
        <fullName evidence="2">Uncharacterized protein</fullName>
    </submittedName>
</protein>
<dbReference type="Proteomes" id="UP000223296">
    <property type="component" value="Unassembled WGS sequence"/>
</dbReference>